<organism evidence="1 2">
    <name type="scientific">Pseudaquabacterium inlustre</name>
    <dbReference type="NCBI Taxonomy" id="2984192"/>
    <lineage>
        <taxon>Bacteria</taxon>
        <taxon>Pseudomonadati</taxon>
        <taxon>Pseudomonadota</taxon>
        <taxon>Betaproteobacteria</taxon>
        <taxon>Burkholderiales</taxon>
        <taxon>Sphaerotilaceae</taxon>
        <taxon>Pseudaquabacterium</taxon>
    </lineage>
</organism>
<accession>A0ABU9CEU0</accession>
<sequence>MDFRRLSAEPLTHATLAEALRQALVEELAVAPRFDPTPQLDLAVIAFPEQAPPVWANVLWGCQWPQGLVASIDAHQAGPVRNIAWFADPTDAQRNSIAWAPGADCTRLAGLPALAGDGPHQAIAPYPASLIKLMVAVGVAHLVDRGLADWHEPWTHAGISRSVAEWAEPMITVSSNEATSALVALLHARGLIRRAADGSEHNGLHALFERSGLATLRLARTRPDGGWLNRDGAGVGHLQMTAWDTARLLWCLLPGTWAEAPAAPWRPADAAPLLSRASAARLWGWLGDQALHQVLSSTLVAGLPGWQPGIPAELPARWLQADGSARTGSGDDERYPPDIRPAQRAAQLRFAHKTGTTASYVSDAGWVTPMAMAGRRYLIALIATLGNRHAPHPQAATPWCVPRIGARVDAWLMARLG</sequence>
<proteinExistence type="predicted"/>
<evidence type="ECO:0000313" key="1">
    <source>
        <dbReference type="EMBL" id="MEK8050211.1"/>
    </source>
</evidence>
<gene>
    <name evidence="1" type="ORF">AACH10_08170</name>
</gene>
<keyword evidence="2" id="KW-1185">Reference proteome</keyword>
<reference evidence="1 2" key="1">
    <citation type="submission" date="2024-04" db="EMBL/GenBank/DDBJ databases">
        <title>Novel species of the genus Ideonella isolated from streams.</title>
        <authorList>
            <person name="Lu H."/>
        </authorList>
    </citation>
    <scope>NUCLEOTIDE SEQUENCE [LARGE SCALE GENOMIC DNA]</scope>
    <source>
        <strain evidence="1 2">DXS22W</strain>
    </source>
</reference>
<evidence type="ECO:0008006" key="3">
    <source>
        <dbReference type="Google" id="ProtNLM"/>
    </source>
</evidence>
<dbReference type="RefSeq" id="WP_341409896.1">
    <property type="nucleotide sequence ID" value="NZ_JBBUTH010000004.1"/>
</dbReference>
<name>A0ABU9CEU0_9BURK</name>
<dbReference type="SUPFAM" id="SSF56601">
    <property type="entry name" value="beta-lactamase/transpeptidase-like"/>
    <property type="match status" value="1"/>
</dbReference>
<dbReference type="Proteomes" id="UP001365405">
    <property type="component" value="Unassembled WGS sequence"/>
</dbReference>
<dbReference type="EMBL" id="JBBUTH010000004">
    <property type="protein sequence ID" value="MEK8050211.1"/>
    <property type="molecule type" value="Genomic_DNA"/>
</dbReference>
<evidence type="ECO:0000313" key="2">
    <source>
        <dbReference type="Proteomes" id="UP001365405"/>
    </source>
</evidence>
<comment type="caution">
    <text evidence="1">The sequence shown here is derived from an EMBL/GenBank/DDBJ whole genome shotgun (WGS) entry which is preliminary data.</text>
</comment>
<dbReference type="Gene3D" id="3.40.710.10">
    <property type="entry name" value="DD-peptidase/beta-lactamase superfamily"/>
    <property type="match status" value="1"/>
</dbReference>
<protein>
    <recommendedName>
        <fullName evidence="3">Serine hydrolase</fullName>
    </recommendedName>
</protein>
<dbReference type="InterPro" id="IPR012338">
    <property type="entry name" value="Beta-lactam/transpept-like"/>
</dbReference>